<comment type="caution">
    <text evidence="1">The sequence shown here is derived from an EMBL/GenBank/DDBJ whole genome shotgun (WGS) entry which is preliminary data.</text>
</comment>
<evidence type="ECO:0000313" key="2">
    <source>
        <dbReference type="Proteomes" id="UP001165460"/>
    </source>
</evidence>
<sequence>MSKSNKYKQIITNLLNKSKALRERSKITEAKLHELKTQYDEFMHLDKDKQDKQAT</sequence>
<keyword evidence="2" id="KW-1185">Reference proteome</keyword>
<gene>
    <name evidence="1" type="ORF">MMF97_13420</name>
</gene>
<name>A0ABS9ZZG6_9SPHI</name>
<dbReference type="RefSeq" id="WP_243363003.1">
    <property type="nucleotide sequence ID" value="NZ_JALGBH010000002.1"/>
</dbReference>
<reference evidence="1" key="1">
    <citation type="submission" date="2022-03" db="EMBL/GenBank/DDBJ databases">
        <authorList>
            <person name="Woo C.Y."/>
        </authorList>
    </citation>
    <scope>NUCLEOTIDE SEQUENCE</scope>
    <source>
        <strain evidence="1">CYS-01</strain>
    </source>
</reference>
<proteinExistence type="predicted"/>
<organism evidence="1 2">
    <name type="scientific">Pedobacter montanisoli</name>
    <dbReference type="NCBI Taxonomy" id="2923277"/>
    <lineage>
        <taxon>Bacteria</taxon>
        <taxon>Pseudomonadati</taxon>
        <taxon>Bacteroidota</taxon>
        <taxon>Sphingobacteriia</taxon>
        <taxon>Sphingobacteriales</taxon>
        <taxon>Sphingobacteriaceae</taxon>
        <taxon>Pedobacter</taxon>
    </lineage>
</organism>
<dbReference type="Proteomes" id="UP001165460">
    <property type="component" value="Unassembled WGS sequence"/>
</dbReference>
<accession>A0ABS9ZZG6</accession>
<dbReference type="EMBL" id="JALGBH010000002">
    <property type="protein sequence ID" value="MCJ0743716.1"/>
    <property type="molecule type" value="Genomic_DNA"/>
</dbReference>
<protein>
    <recommendedName>
        <fullName evidence="3">Lacal_2735 family protein</fullName>
    </recommendedName>
</protein>
<evidence type="ECO:0000313" key="1">
    <source>
        <dbReference type="EMBL" id="MCJ0743716.1"/>
    </source>
</evidence>
<evidence type="ECO:0008006" key="3">
    <source>
        <dbReference type="Google" id="ProtNLM"/>
    </source>
</evidence>